<protein>
    <submittedName>
        <fullName evidence="3">Uncharacterized protein</fullName>
    </submittedName>
</protein>
<keyword evidence="2" id="KW-0472">Membrane</keyword>
<feature type="region of interest" description="Disordered" evidence="1">
    <location>
        <begin position="1"/>
        <end position="34"/>
    </location>
</feature>
<proteinExistence type="predicted"/>
<evidence type="ECO:0000256" key="1">
    <source>
        <dbReference type="SAM" id="MobiDB-lite"/>
    </source>
</evidence>
<accession>A0A2R5G7D9</accession>
<keyword evidence="2" id="KW-0812">Transmembrane</keyword>
<organism evidence="3 4">
    <name type="scientific">Hondaea fermentalgiana</name>
    <dbReference type="NCBI Taxonomy" id="2315210"/>
    <lineage>
        <taxon>Eukaryota</taxon>
        <taxon>Sar</taxon>
        <taxon>Stramenopiles</taxon>
        <taxon>Bigyra</taxon>
        <taxon>Labyrinthulomycetes</taxon>
        <taxon>Thraustochytrida</taxon>
        <taxon>Thraustochytriidae</taxon>
        <taxon>Hondaea</taxon>
    </lineage>
</organism>
<gene>
    <name evidence="3" type="ORF">FCC1311_026762</name>
</gene>
<evidence type="ECO:0000313" key="3">
    <source>
        <dbReference type="EMBL" id="GBG26455.1"/>
    </source>
</evidence>
<dbReference type="InParanoid" id="A0A2R5G7D9"/>
<keyword evidence="4" id="KW-1185">Reference proteome</keyword>
<comment type="caution">
    <text evidence="3">The sequence shown here is derived from an EMBL/GenBank/DDBJ whole genome shotgun (WGS) entry which is preliminary data.</text>
</comment>
<dbReference type="EMBL" id="BEYU01000021">
    <property type="protein sequence ID" value="GBG26455.1"/>
    <property type="molecule type" value="Genomic_DNA"/>
</dbReference>
<evidence type="ECO:0000313" key="4">
    <source>
        <dbReference type="Proteomes" id="UP000241890"/>
    </source>
</evidence>
<feature type="transmembrane region" description="Helical" evidence="2">
    <location>
        <begin position="45"/>
        <end position="66"/>
    </location>
</feature>
<dbReference type="AlphaFoldDB" id="A0A2R5G7D9"/>
<keyword evidence="2" id="KW-1133">Transmembrane helix</keyword>
<name>A0A2R5G7D9_9STRA</name>
<sequence length="1084" mass="122987">MRRVQARASRAVGDEDPQSPEEPTVNVSRSLRRRERMRQMSRRWISKRTLAFMMLFAIPCALWLFMVKKAFSWGHEVSKVDEKENRLVEGVGTTLPSPSSFADPCSDQLVRVIHDKQALLQTANSNLCPTVRPWDETALKKRKSRFLAVIVASPQSLWQLDHWSAYSWLDVGIVVDPQRYPSVHISRRALGLARWVFTDSLASRTGKVGDSNEKWTAIARALQMRVWRSYEFVWFPDAQVRMHSNQVRRMFEISSALGVAIGHPMRDDARQSDQNWDLLDDGSGGVVFDGNEPVLHYEERLNLEAPFFRGDVLNVARQFFARSKIIETHCAMEIIFPVVAGVSKVGVVDSTKYTSLQVEEARSGYHPKCLASPESALETVSLGAYLAMQEEDSGKLRWCHRDASGDAQPSNELLAANQRGLSQSAMASTFILDPTIEPSWLSKTALHKVRWKTLILLVASANSMQHRLIANVEAWSGYETFDLAIVCDEQAVDCAVPRNLADVYISGETRHLAESSKLELARWILTRVPNWKNEYEYIWLPDPDIEMSAVKVQSLVNVASRFELRIAHPAWAGPVSAESSAQHVSAVATKKSRKAQRENEFGRSSIEELHADYALRMVSRVSMNAPLLRVDAATYLLPSFRGKGGFQSSLWPQLLRDAPIGIVDMAPYYQNGPGLSDEGARIERTAKAAPDWVVGFGCPLTIPLVEKDAWTVFKYHMEVRDRGDVDWCIGLGHHRWEYSLLHPGENETRTSHPVGSIGWEKEALQKLLIDPTLAPLWYGSKRLAPIAGKGLVIVVAGDKSLHRPWENNPHFDLCVVYFGNDYDIFRKYKAGAKYAFQKKDMKWQLIRHALLNVPWREYEYVWFPDDDITMDPGNVAKMFRLAHAYALTLGQPAIYDYGVHYMDHVVRGSWAMHYINFIEIMAPFLRVDALEYLFPLWNVDHVYSGYGLDTIWPQLLRMANIGVIDATPFNHTGGRTVGGRNDTFYSRLKIDAGVEEQTTVRPFDCKMLWNVTKISNFVTVSAHNRKFPDMKLAKQIIIPSRVNKRIKALANYKMSPQQKLAMAHASADPDKPRKFTILRPFVKS</sequence>
<dbReference type="Proteomes" id="UP000241890">
    <property type="component" value="Unassembled WGS sequence"/>
</dbReference>
<evidence type="ECO:0000256" key="2">
    <source>
        <dbReference type="SAM" id="Phobius"/>
    </source>
</evidence>
<reference evidence="3 4" key="1">
    <citation type="submission" date="2017-12" db="EMBL/GenBank/DDBJ databases">
        <title>Sequencing, de novo assembly and annotation of complete genome of a new Thraustochytrid species, strain FCC1311.</title>
        <authorList>
            <person name="Sedici K."/>
            <person name="Godart F."/>
            <person name="Aiese Cigliano R."/>
            <person name="Sanseverino W."/>
            <person name="Barakat M."/>
            <person name="Ortet P."/>
            <person name="Marechal E."/>
            <person name="Cagnac O."/>
            <person name="Amato A."/>
        </authorList>
    </citation>
    <scope>NUCLEOTIDE SEQUENCE [LARGE SCALE GENOMIC DNA]</scope>
</reference>